<evidence type="ECO:0000256" key="1">
    <source>
        <dbReference type="SAM" id="Coils"/>
    </source>
</evidence>
<proteinExistence type="predicted"/>
<dbReference type="Proteomes" id="UP000472274">
    <property type="component" value="Unplaced"/>
</dbReference>
<evidence type="ECO:0000313" key="3">
    <source>
        <dbReference type="Proteomes" id="UP000472274"/>
    </source>
</evidence>
<dbReference type="PANTHER" id="PTHR46501:SF2">
    <property type="entry name" value="MYOMEGALIN"/>
    <property type="match status" value="1"/>
</dbReference>
<reference evidence="2" key="1">
    <citation type="submission" date="2025-08" db="UniProtKB">
        <authorList>
            <consortium name="Ensembl"/>
        </authorList>
    </citation>
    <scope>IDENTIFICATION</scope>
</reference>
<dbReference type="PANTHER" id="PTHR46501">
    <property type="entry name" value="MYOMEGALIN"/>
    <property type="match status" value="1"/>
</dbReference>
<keyword evidence="3" id="KW-1185">Reference proteome</keyword>
<accession>A0A674IKW3</accession>
<reference evidence="2" key="2">
    <citation type="submission" date="2025-09" db="UniProtKB">
        <authorList>
            <consortium name="Ensembl"/>
        </authorList>
    </citation>
    <scope>IDENTIFICATION</scope>
</reference>
<dbReference type="AlphaFoldDB" id="A0A674IKW3"/>
<sequence length="326" mass="35766">MEELSRPGPRGGLCWGQSEDVAVLQQHVRELQVQLQNSNKALQRLQRRTRSFSSTSDYASGAERLYKLVPSATDEDEGWQSDGVGAFCPPALQASRDLEWLVHRVSLLEAQLPGPPAGGVLPEELKYDSLIQAQARELSHLRQKMREGRSVCRLLTQHLRDTVKSFEELLRGTDIDYYMGQSFREHLAQGGQLAERLSSKLSSSAWVLCSGMGAQGELALCRPAPRQGFGAEPGAGARSSGVAGFCLALERSQSTAPKPCLTRPLWLCFQGIALTWRIKPDTNSWRSGNHTGDSREPWDVCSGRVPAALHGAQAALQSKGHRPLLC</sequence>
<dbReference type="InterPro" id="IPR052593">
    <property type="entry name" value="MT-associated_AKAP9-binding"/>
</dbReference>
<dbReference type="GO" id="GO:0007098">
    <property type="term" value="P:centrosome cycle"/>
    <property type="evidence" value="ECO:0007669"/>
    <property type="project" value="TreeGrafter"/>
</dbReference>
<protein>
    <submittedName>
        <fullName evidence="2">Uncharacterized protein</fullName>
    </submittedName>
</protein>
<dbReference type="GO" id="GO:0005813">
    <property type="term" value="C:centrosome"/>
    <property type="evidence" value="ECO:0007669"/>
    <property type="project" value="TreeGrafter"/>
</dbReference>
<keyword evidence="1" id="KW-0175">Coiled coil</keyword>
<evidence type="ECO:0000313" key="2">
    <source>
        <dbReference type="Ensembl" id="ENSTMTP00000009510.1"/>
    </source>
</evidence>
<dbReference type="GO" id="GO:0090063">
    <property type="term" value="P:positive regulation of microtubule nucleation"/>
    <property type="evidence" value="ECO:0007669"/>
    <property type="project" value="TreeGrafter"/>
</dbReference>
<dbReference type="InParanoid" id="A0A674IKW3"/>
<dbReference type="GO" id="GO:0005794">
    <property type="term" value="C:Golgi apparatus"/>
    <property type="evidence" value="ECO:0007669"/>
    <property type="project" value="TreeGrafter"/>
</dbReference>
<feature type="coiled-coil region" evidence="1">
    <location>
        <begin position="21"/>
        <end position="48"/>
    </location>
</feature>
<dbReference type="GeneTree" id="ENSGT00950000183190"/>
<dbReference type="GO" id="GO:0060090">
    <property type="term" value="F:molecular adaptor activity"/>
    <property type="evidence" value="ECO:0007669"/>
    <property type="project" value="TreeGrafter"/>
</dbReference>
<dbReference type="Ensembl" id="ENSTMTT00000009836.1">
    <property type="protein sequence ID" value="ENSTMTP00000009510.1"/>
    <property type="gene ID" value="ENSTMTG00000006935.1"/>
</dbReference>
<name>A0A674IKW3_9SAUR</name>
<dbReference type="GO" id="GO:1903358">
    <property type="term" value="P:regulation of Golgi organization"/>
    <property type="evidence" value="ECO:0007669"/>
    <property type="project" value="TreeGrafter"/>
</dbReference>
<organism evidence="2 3">
    <name type="scientific">Terrapene triunguis</name>
    <name type="common">Three-toed box turtle</name>
    <dbReference type="NCBI Taxonomy" id="2587831"/>
    <lineage>
        <taxon>Eukaryota</taxon>
        <taxon>Metazoa</taxon>
        <taxon>Chordata</taxon>
        <taxon>Craniata</taxon>
        <taxon>Vertebrata</taxon>
        <taxon>Euteleostomi</taxon>
        <taxon>Archelosauria</taxon>
        <taxon>Testudinata</taxon>
        <taxon>Testudines</taxon>
        <taxon>Cryptodira</taxon>
        <taxon>Durocryptodira</taxon>
        <taxon>Testudinoidea</taxon>
        <taxon>Emydidae</taxon>
        <taxon>Terrapene</taxon>
    </lineage>
</organism>